<evidence type="ECO:0008006" key="4">
    <source>
        <dbReference type="Google" id="ProtNLM"/>
    </source>
</evidence>
<comment type="caution">
    <text evidence="2">The sequence shown here is derived from an EMBL/GenBank/DDBJ whole genome shotgun (WGS) entry which is preliminary data.</text>
</comment>
<name>A0ABY2XG71_9RHOB</name>
<proteinExistence type="predicted"/>
<keyword evidence="1" id="KW-0812">Transmembrane</keyword>
<keyword evidence="3" id="KW-1185">Reference proteome</keyword>
<evidence type="ECO:0000313" key="3">
    <source>
        <dbReference type="Proteomes" id="UP001191082"/>
    </source>
</evidence>
<feature type="transmembrane region" description="Helical" evidence="1">
    <location>
        <begin position="6"/>
        <end position="25"/>
    </location>
</feature>
<protein>
    <recommendedName>
        <fullName evidence="4">Cation/multidrug efflux pump</fullName>
    </recommendedName>
</protein>
<reference evidence="2 3" key="1">
    <citation type="submission" date="2019-05" db="EMBL/GenBank/DDBJ databases">
        <title>Marivita sp. nov. isolated from sea sediment.</title>
        <authorList>
            <person name="Kim W."/>
        </authorList>
    </citation>
    <scope>NUCLEOTIDE SEQUENCE [LARGE SCALE GENOMIC DNA]</scope>
    <source>
        <strain evidence="2 3">CAU 1492</strain>
    </source>
</reference>
<evidence type="ECO:0000313" key="2">
    <source>
        <dbReference type="EMBL" id="TMV15626.1"/>
    </source>
</evidence>
<feature type="transmembrane region" description="Helical" evidence="1">
    <location>
        <begin position="69"/>
        <end position="88"/>
    </location>
</feature>
<dbReference type="Proteomes" id="UP001191082">
    <property type="component" value="Unassembled WGS sequence"/>
</dbReference>
<organism evidence="2 3">
    <name type="scientific">Arenibacterium halophilum</name>
    <dbReference type="NCBI Taxonomy" id="2583821"/>
    <lineage>
        <taxon>Bacteria</taxon>
        <taxon>Pseudomonadati</taxon>
        <taxon>Pseudomonadota</taxon>
        <taxon>Alphaproteobacteria</taxon>
        <taxon>Rhodobacterales</taxon>
        <taxon>Paracoccaceae</taxon>
        <taxon>Arenibacterium</taxon>
    </lineage>
</organism>
<dbReference type="EMBL" id="VCPC01000001">
    <property type="protein sequence ID" value="TMV15626.1"/>
    <property type="molecule type" value="Genomic_DNA"/>
</dbReference>
<gene>
    <name evidence="2" type="ORF">FGK64_06655</name>
</gene>
<sequence>MALIRLIFFGFIGLTIVYFLVSIYSRSVRREKLEKAWAEEHPESDNVPARDAYVAEGMEQYEKSLRHKLILLVYVVPVALVIGIHIVTTYT</sequence>
<keyword evidence="1" id="KW-1133">Transmembrane helix</keyword>
<dbReference type="RefSeq" id="WP_138862968.1">
    <property type="nucleotide sequence ID" value="NZ_VCPC01000001.1"/>
</dbReference>
<accession>A0ABY2XG71</accession>
<keyword evidence="1" id="KW-0472">Membrane</keyword>
<evidence type="ECO:0000256" key="1">
    <source>
        <dbReference type="SAM" id="Phobius"/>
    </source>
</evidence>